<evidence type="ECO:0000256" key="1">
    <source>
        <dbReference type="SAM" id="MobiDB-lite"/>
    </source>
</evidence>
<dbReference type="HOGENOM" id="CLU_493980_0_0_1"/>
<reference evidence="2" key="3">
    <citation type="submission" date="2025-09" db="UniProtKB">
        <authorList>
            <consortium name="Ensembl"/>
        </authorList>
    </citation>
    <scope>IDENTIFICATION</scope>
    <source>
        <strain evidence="2">Thorbecke</strain>
    </source>
</reference>
<name>G1TFT9_RABIT</name>
<feature type="region of interest" description="Disordered" evidence="1">
    <location>
        <begin position="298"/>
        <end position="326"/>
    </location>
</feature>
<evidence type="ECO:0000313" key="2">
    <source>
        <dbReference type="Ensembl" id="ENSOCUP00000015785.3"/>
    </source>
</evidence>
<proteinExistence type="predicted"/>
<dbReference type="InterPro" id="IPR033304">
    <property type="entry name" value="DLEC1"/>
</dbReference>
<dbReference type="GO" id="GO:0005929">
    <property type="term" value="C:cilium"/>
    <property type="evidence" value="ECO:0007669"/>
    <property type="project" value="TreeGrafter"/>
</dbReference>
<evidence type="ECO:0000313" key="3">
    <source>
        <dbReference type="Proteomes" id="UP000001811"/>
    </source>
</evidence>
<organism evidence="2 3">
    <name type="scientific">Oryctolagus cuniculus</name>
    <name type="common">Rabbit</name>
    <dbReference type="NCBI Taxonomy" id="9986"/>
    <lineage>
        <taxon>Eukaryota</taxon>
        <taxon>Metazoa</taxon>
        <taxon>Chordata</taxon>
        <taxon>Craniata</taxon>
        <taxon>Vertebrata</taxon>
        <taxon>Euteleostomi</taxon>
        <taxon>Mammalia</taxon>
        <taxon>Eutheria</taxon>
        <taxon>Euarchontoglires</taxon>
        <taxon>Glires</taxon>
        <taxon>Lagomorpha</taxon>
        <taxon>Leporidae</taxon>
        <taxon>Oryctolagus</taxon>
    </lineage>
</organism>
<dbReference type="GO" id="GO:0005737">
    <property type="term" value="C:cytoplasm"/>
    <property type="evidence" value="ECO:0007669"/>
    <property type="project" value="TreeGrafter"/>
</dbReference>
<dbReference type="eggNOG" id="ENOG502QQQ5">
    <property type="taxonomic scope" value="Eukaryota"/>
</dbReference>
<accession>G1TFT9</accession>
<dbReference type="STRING" id="9986.ENSOCUP00000015785"/>
<dbReference type="AlphaFoldDB" id="G1TFT9"/>
<dbReference type="InParanoid" id="G1TFT9"/>
<reference evidence="2" key="2">
    <citation type="submission" date="2025-08" db="UniProtKB">
        <authorList>
            <consortium name="Ensembl"/>
        </authorList>
    </citation>
    <scope>IDENTIFICATION</scope>
    <source>
        <strain evidence="2">Thorbecke</strain>
    </source>
</reference>
<feature type="compositionally biased region" description="Basic residues" evidence="1">
    <location>
        <begin position="114"/>
        <end position="125"/>
    </location>
</feature>
<protein>
    <submittedName>
        <fullName evidence="2">Uncharacterized protein</fullName>
    </submittedName>
</protein>
<dbReference type="PaxDb" id="9986-ENSOCUP00000015785"/>
<dbReference type="PANTHER" id="PTHR46348:SF1">
    <property type="entry name" value="DELETED IN LUNG AND ESOPHAGEAL CANCER PROTEIN 1"/>
    <property type="match status" value="1"/>
</dbReference>
<dbReference type="GO" id="GO:0008285">
    <property type="term" value="P:negative regulation of cell population proliferation"/>
    <property type="evidence" value="ECO:0007669"/>
    <property type="project" value="InterPro"/>
</dbReference>
<dbReference type="Bgee" id="ENSOCUG00000028082">
    <property type="expression patterns" value="Expressed in testis and 6 other cell types or tissues"/>
</dbReference>
<dbReference type="PANTHER" id="PTHR46348">
    <property type="entry name" value="DELETED IN LUNG AND ESOPHAGEAL CANCER PROTEIN 1"/>
    <property type="match status" value="1"/>
</dbReference>
<feature type="compositionally biased region" description="Low complexity" evidence="1">
    <location>
        <begin position="303"/>
        <end position="325"/>
    </location>
</feature>
<feature type="region of interest" description="Disordered" evidence="1">
    <location>
        <begin position="87"/>
        <end position="197"/>
    </location>
</feature>
<feature type="compositionally biased region" description="Low complexity" evidence="1">
    <location>
        <begin position="167"/>
        <end position="192"/>
    </location>
</feature>
<sequence length="349" mass="36553">MHAPHHHSHTACTITPSHLSGTHMHNHTHTRAHGHAWPSTPTAAAWAPRTDLQQGLHSYLSRCTSLRAHGGQAGNCKAWPDALPLPTRLGSQAHRPTAARGCNDDTHPAPRVGGPRKGRDRKQTRAARGVSVAMEPSSAMEPRAAGSPDHGCLGATPAPPSERDELSSPSQSTWRSSVQSSAAGSEGAPGSSMARPRRVGPLALAPAPEPKPLRLRPASLRTQDISHLLAGVFRGLYSGEVIGEDLSASLIKGRGSENQRHEAFVEQLRQVARAHGAWGARGTWPLLWALRGGRAVTDRSAHSRGGARAQASPRAPGAGPAPQAAHPRVLEAALASALGCTSPALVSGR</sequence>
<reference evidence="2 3" key="1">
    <citation type="journal article" date="2011" name="Nature">
        <title>A high-resolution map of human evolutionary constraint using 29 mammals.</title>
        <authorList>
            <person name="Lindblad-Toh K."/>
            <person name="Garber M."/>
            <person name="Zuk O."/>
            <person name="Lin M.F."/>
            <person name="Parker B.J."/>
            <person name="Washietl S."/>
            <person name="Kheradpour P."/>
            <person name="Ernst J."/>
            <person name="Jordan G."/>
            <person name="Mauceli E."/>
            <person name="Ward L.D."/>
            <person name="Lowe C.B."/>
            <person name="Holloway A.K."/>
            <person name="Clamp M."/>
            <person name="Gnerre S."/>
            <person name="Alfoldi J."/>
            <person name="Beal K."/>
            <person name="Chang J."/>
            <person name="Clawson H."/>
            <person name="Cuff J."/>
            <person name="Di Palma F."/>
            <person name="Fitzgerald S."/>
            <person name="Flicek P."/>
            <person name="Guttman M."/>
            <person name="Hubisz M.J."/>
            <person name="Jaffe D.B."/>
            <person name="Jungreis I."/>
            <person name="Kent W.J."/>
            <person name="Kostka D."/>
            <person name="Lara M."/>
            <person name="Martins A.L."/>
            <person name="Massingham T."/>
            <person name="Moltke I."/>
            <person name="Raney B.J."/>
            <person name="Rasmussen M.D."/>
            <person name="Robinson J."/>
            <person name="Stark A."/>
            <person name="Vilella A.J."/>
            <person name="Wen J."/>
            <person name="Xie X."/>
            <person name="Zody M.C."/>
            <person name="Baldwin J."/>
            <person name="Bloom T."/>
            <person name="Chin C.W."/>
            <person name="Heiman D."/>
            <person name="Nicol R."/>
            <person name="Nusbaum C."/>
            <person name="Young S."/>
            <person name="Wilkinson J."/>
            <person name="Worley K.C."/>
            <person name="Kovar C.L."/>
            <person name="Muzny D.M."/>
            <person name="Gibbs R.A."/>
            <person name="Cree A."/>
            <person name="Dihn H.H."/>
            <person name="Fowler G."/>
            <person name="Jhangiani S."/>
            <person name="Joshi V."/>
            <person name="Lee S."/>
            <person name="Lewis L.R."/>
            <person name="Nazareth L.V."/>
            <person name="Okwuonu G."/>
            <person name="Santibanez J."/>
            <person name="Warren W.C."/>
            <person name="Mardis E.R."/>
            <person name="Weinstock G.M."/>
            <person name="Wilson R.K."/>
            <person name="Delehaunty K."/>
            <person name="Dooling D."/>
            <person name="Fronik C."/>
            <person name="Fulton L."/>
            <person name="Fulton B."/>
            <person name="Graves T."/>
            <person name="Minx P."/>
            <person name="Sodergren E."/>
            <person name="Birney E."/>
            <person name="Margulies E.H."/>
            <person name="Herrero J."/>
            <person name="Green E.D."/>
            <person name="Haussler D."/>
            <person name="Siepel A."/>
            <person name="Goldman N."/>
            <person name="Pollard K.S."/>
            <person name="Pedersen J.S."/>
            <person name="Lander E.S."/>
            <person name="Kellis M."/>
        </authorList>
    </citation>
    <scope>NUCLEOTIDE SEQUENCE [LARGE SCALE GENOMIC DNA]</scope>
    <source>
        <strain evidence="3">Thorbecke</strain>
    </source>
</reference>
<keyword evidence="3" id="KW-1185">Reference proteome</keyword>
<dbReference type="GeneTree" id="ENSGT00390000006098"/>
<feature type="region of interest" description="Disordered" evidence="1">
    <location>
        <begin position="1"/>
        <end position="42"/>
    </location>
</feature>
<feature type="compositionally biased region" description="Basic residues" evidence="1">
    <location>
        <begin position="24"/>
        <end position="34"/>
    </location>
</feature>
<dbReference type="Proteomes" id="UP000001811">
    <property type="component" value="Unplaced"/>
</dbReference>
<dbReference type="GO" id="GO:0015631">
    <property type="term" value="F:tubulin binding"/>
    <property type="evidence" value="ECO:0007669"/>
    <property type="project" value="TreeGrafter"/>
</dbReference>
<dbReference type="Ensembl" id="ENSOCUT00000028970.3">
    <property type="protein sequence ID" value="ENSOCUP00000015785.3"/>
    <property type="gene ID" value="ENSOCUG00000028082.3"/>
</dbReference>
<feature type="compositionally biased region" description="Polar residues" evidence="1">
    <location>
        <begin position="10"/>
        <end position="20"/>
    </location>
</feature>